<dbReference type="SUPFAM" id="SSF54373">
    <property type="entry name" value="FAD-linked reductases, C-terminal domain"/>
    <property type="match status" value="1"/>
</dbReference>
<dbReference type="EMBL" id="JAVRRT010000013">
    <property type="protein sequence ID" value="KAK5166484.1"/>
    <property type="molecule type" value="Genomic_DNA"/>
</dbReference>
<dbReference type="Gene3D" id="3.30.560.10">
    <property type="entry name" value="Glucose Oxidase, domain 3"/>
    <property type="match status" value="1"/>
</dbReference>
<comment type="caution">
    <text evidence="1">The sequence shown here is derived from an EMBL/GenBank/DDBJ whole genome shotgun (WGS) entry which is preliminary data.</text>
</comment>
<evidence type="ECO:0000313" key="1">
    <source>
        <dbReference type="EMBL" id="KAK5166484.1"/>
    </source>
</evidence>
<accession>A0AAV9P5J5</accession>
<sequence>MQDRYEIPVNTKHPDKFPILDGCTFDMKAQDKCFDQWLNDPYVLAQRGAYATDGLAAAMAQVSTTAPTDDIDLFIFGGPINFRGYFPWSAHTRNKAGTVELRSTDPLEQPEINFNYFDTGTTEDGANQKDLQSLIGAIKISRGALSHFNDFDLVLPTSNFIEQYPGPRADTDEELGTYIKQVLGAIMHAVLRQLELTVTRWRCWTWSSRFAEWKA</sequence>
<proteinExistence type="predicted"/>
<name>A0AAV9P5J5_9PEZI</name>
<keyword evidence="2" id="KW-1185">Reference proteome</keyword>
<dbReference type="GeneID" id="89929361"/>
<gene>
    <name evidence="1" type="ORF">LTR77_008027</name>
</gene>
<reference evidence="1 2" key="1">
    <citation type="submission" date="2023-08" db="EMBL/GenBank/DDBJ databases">
        <title>Black Yeasts Isolated from many extreme environments.</title>
        <authorList>
            <person name="Coleine C."/>
            <person name="Stajich J.E."/>
            <person name="Selbmann L."/>
        </authorList>
    </citation>
    <scope>NUCLEOTIDE SEQUENCE [LARGE SCALE GENOMIC DNA]</scope>
    <source>
        <strain evidence="1 2">CCFEE 5935</strain>
    </source>
</reference>
<evidence type="ECO:0000313" key="2">
    <source>
        <dbReference type="Proteomes" id="UP001337655"/>
    </source>
</evidence>
<dbReference type="Proteomes" id="UP001337655">
    <property type="component" value="Unassembled WGS sequence"/>
</dbReference>
<dbReference type="AlphaFoldDB" id="A0AAV9P5J5"/>
<organism evidence="1 2">
    <name type="scientific">Saxophila tyrrhenica</name>
    <dbReference type="NCBI Taxonomy" id="1690608"/>
    <lineage>
        <taxon>Eukaryota</taxon>
        <taxon>Fungi</taxon>
        <taxon>Dikarya</taxon>
        <taxon>Ascomycota</taxon>
        <taxon>Pezizomycotina</taxon>
        <taxon>Dothideomycetes</taxon>
        <taxon>Dothideomycetidae</taxon>
        <taxon>Mycosphaerellales</taxon>
        <taxon>Extremaceae</taxon>
        <taxon>Saxophila</taxon>
    </lineage>
</organism>
<dbReference type="RefSeq" id="XP_064656366.1">
    <property type="nucleotide sequence ID" value="XM_064805261.1"/>
</dbReference>
<protein>
    <submittedName>
        <fullName evidence="1">Uncharacterized protein</fullName>
    </submittedName>
</protein>